<dbReference type="Gene3D" id="3.30.565.10">
    <property type="entry name" value="Histidine kinase-like ATPase, C-terminal domain"/>
    <property type="match status" value="1"/>
</dbReference>
<dbReference type="GO" id="GO:0007234">
    <property type="term" value="P:osmosensory signaling via phosphorelay pathway"/>
    <property type="evidence" value="ECO:0007669"/>
    <property type="project" value="TreeGrafter"/>
</dbReference>
<dbReference type="PANTHER" id="PTHR42878:SF7">
    <property type="entry name" value="SENSOR HISTIDINE KINASE GLRK"/>
    <property type="match status" value="1"/>
</dbReference>
<dbReference type="InterPro" id="IPR005467">
    <property type="entry name" value="His_kinase_dom"/>
</dbReference>
<evidence type="ECO:0000256" key="5">
    <source>
        <dbReference type="ARBA" id="ARBA00022679"/>
    </source>
</evidence>
<name>D6Z1P4_DESAT</name>
<feature type="domain" description="Histidine kinase" evidence="14">
    <location>
        <begin position="425"/>
        <end position="644"/>
    </location>
</feature>
<evidence type="ECO:0000256" key="11">
    <source>
        <dbReference type="ARBA" id="ARBA00023012"/>
    </source>
</evidence>
<dbReference type="GO" id="GO:0005524">
    <property type="term" value="F:ATP binding"/>
    <property type="evidence" value="ECO:0007669"/>
    <property type="project" value="UniProtKB-KW"/>
</dbReference>
<evidence type="ECO:0000256" key="7">
    <source>
        <dbReference type="ARBA" id="ARBA00022741"/>
    </source>
</evidence>
<dbReference type="InterPro" id="IPR000014">
    <property type="entry name" value="PAS"/>
</dbReference>
<dbReference type="Proteomes" id="UP000001508">
    <property type="component" value="Chromosome"/>
</dbReference>
<dbReference type="InterPro" id="IPR050351">
    <property type="entry name" value="BphY/WalK/GraS-like"/>
</dbReference>
<evidence type="ECO:0000256" key="6">
    <source>
        <dbReference type="ARBA" id="ARBA00022692"/>
    </source>
</evidence>
<keyword evidence="4" id="KW-0597">Phosphoprotein</keyword>
<comment type="catalytic activity">
    <reaction evidence="1">
        <text>ATP + protein L-histidine = ADP + protein N-phospho-L-histidine.</text>
        <dbReference type="EC" id="2.7.13.3"/>
    </reaction>
</comment>
<protein>
    <recommendedName>
        <fullName evidence="3">histidine kinase</fullName>
        <ecNumber evidence="3">2.7.13.3</ecNumber>
    </recommendedName>
</protein>
<evidence type="ECO:0000256" key="4">
    <source>
        <dbReference type="ARBA" id="ARBA00022553"/>
    </source>
</evidence>
<dbReference type="InParanoid" id="D6Z1P4"/>
<dbReference type="InterPro" id="IPR003594">
    <property type="entry name" value="HATPase_dom"/>
</dbReference>
<keyword evidence="18" id="KW-1185">Reference proteome</keyword>
<feature type="domain" description="PAC" evidence="16">
    <location>
        <begin position="351"/>
        <end position="403"/>
    </location>
</feature>
<evidence type="ECO:0000256" key="1">
    <source>
        <dbReference type="ARBA" id="ARBA00000085"/>
    </source>
</evidence>
<dbReference type="KEGG" id="dak:DaAHT2_0765"/>
<dbReference type="CDD" id="cd00082">
    <property type="entry name" value="HisKA"/>
    <property type="match status" value="1"/>
</dbReference>
<keyword evidence="8 17" id="KW-0418">Kinase</keyword>
<dbReference type="SMART" id="SM00387">
    <property type="entry name" value="HATPase_c"/>
    <property type="match status" value="1"/>
</dbReference>
<dbReference type="Gene3D" id="1.10.287.130">
    <property type="match status" value="1"/>
</dbReference>
<evidence type="ECO:0000256" key="3">
    <source>
        <dbReference type="ARBA" id="ARBA00012438"/>
    </source>
</evidence>
<dbReference type="CDD" id="cd00130">
    <property type="entry name" value="PAS"/>
    <property type="match status" value="1"/>
</dbReference>
<evidence type="ECO:0000256" key="12">
    <source>
        <dbReference type="ARBA" id="ARBA00023136"/>
    </source>
</evidence>
<dbReference type="STRING" id="589865.DaAHT2_0765"/>
<dbReference type="SUPFAM" id="SSF55785">
    <property type="entry name" value="PYP-like sensor domain (PAS domain)"/>
    <property type="match status" value="1"/>
</dbReference>
<dbReference type="GO" id="GO:0030295">
    <property type="term" value="F:protein kinase activator activity"/>
    <property type="evidence" value="ECO:0007669"/>
    <property type="project" value="TreeGrafter"/>
</dbReference>
<dbReference type="PANTHER" id="PTHR42878">
    <property type="entry name" value="TWO-COMPONENT HISTIDINE KINASE"/>
    <property type="match status" value="1"/>
</dbReference>
<dbReference type="EMBL" id="CP001940">
    <property type="protein sequence ID" value="ADH85469.1"/>
    <property type="molecule type" value="Genomic_DNA"/>
</dbReference>
<dbReference type="GO" id="GO:0000155">
    <property type="term" value="F:phosphorelay sensor kinase activity"/>
    <property type="evidence" value="ECO:0007669"/>
    <property type="project" value="InterPro"/>
</dbReference>
<dbReference type="Pfam" id="PF13426">
    <property type="entry name" value="PAS_9"/>
    <property type="match status" value="1"/>
</dbReference>
<dbReference type="InterPro" id="IPR036097">
    <property type="entry name" value="HisK_dim/P_sf"/>
</dbReference>
<dbReference type="NCBIfam" id="TIGR00229">
    <property type="entry name" value="sensory_box"/>
    <property type="match status" value="1"/>
</dbReference>
<dbReference type="InterPro" id="IPR000700">
    <property type="entry name" value="PAS-assoc_C"/>
</dbReference>
<dbReference type="GO" id="GO:0000156">
    <property type="term" value="F:phosphorelay response regulator activity"/>
    <property type="evidence" value="ECO:0007669"/>
    <property type="project" value="TreeGrafter"/>
</dbReference>
<dbReference type="SUPFAM" id="SSF47384">
    <property type="entry name" value="Homodimeric domain of signal transducing histidine kinase"/>
    <property type="match status" value="1"/>
</dbReference>
<dbReference type="Gene3D" id="3.30.450.20">
    <property type="entry name" value="PAS domain"/>
    <property type="match status" value="1"/>
</dbReference>
<evidence type="ECO:0000313" key="17">
    <source>
        <dbReference type="EMBL" id="ADH85469.1"/>
    </source>
</evidence>
<evidence type="ECO:0000259" key="15">
    <source>
        <dbReference type="PROSITE" id="PS50112"/>
    </source>
</evidence>
<feature type="domain" description="PAS" evidence="15">
    <location>
        <begin position="277"/>
        <end position="347"/>
    </location>
</feature>
<keyword evidence="5" id="KW-0808">Transferase</keyword>
<dbReference type="eggNOG" id="COG5000">
    <property type="taxonomic scope" value="Bacteria"/>
</dbReference>
<evidence type="ECO:0000256" key="2">
    <source>
        <dbReference type="ARBA" id="ARBA00004141"/>
    </source>
</evidence>
<comment type="subcellular location">
    <subcellularLocation>
        <location evidence="2">Membrane</location>
        <topology evidence="2">Multi-pass membrane protein</topology>
    </subcellularLocation>
</comment>
<keyword evidence="10 13" id="KW-1133">Transmembrane helix</keyword>
<dbReference type="PROSITE" id="PS50109">
    <property type="entry name" value="HIS_KIN"/>
    <property type="match status" value="1"/>
</dbReference>
<dbReference type="InterPro" id="IPR004358">
    <property type="entry name" value="Sig_transdc_His_kin-like_C"/>
</dbReference>
<proteinExistence type="predicted"/>
<keyword evidence="7" id="KW-0547">Nucleotide-binding</keyword>
<evidence type="ECO:0000313" key="18">
    <source>
        <dbReference type="Proteomes" id="UP000001508"/>
    </source>
</evidence>
<dbReference type="Pfam" id="PF02518">
    <property type="entry name" value="HATPase_c"/>
    <property type="match status" value="1"/>
</dbReference>
<dbReference type="PROSITE" id="PS50113">
    <property type="entry name" value="PAC"/>
    <property type="match status" value="1"/>
</dbReference>
<sequence length="646" mass="71092">MKGDMGCRVANLAATGGIWSKIRACVLIALAGYCLATLAGFYASCQQTGRLSQLLEIHYPLAGQGVEAAAKSQLELAYYHEALVSGSVGTLAEAERLSVQVQELLAEMLTLATREDDGDPVAARIANLQRWHEQYLRRVQANFALPEAGEEWAVSQQELTELAVMKDDLQQQFLALAGQLSAKVKGLVELERDRAQRHNLYLGLFFVLVLVITMAISRCFALRQLIEPLQGVRQLVDRYARKRDAGSPPQGRTDDEIFQLAEAIWHLLRELDQTTVTRDYVDSILRQMNGCFMLLDAEQKLLKINDYTGKLLGYGEDEMVGRPLSDFVAPGSAIRFARLASDLLTAGKEVDNLEIALQTKEGQAVSVLFSATSPVLGEQDKGEIVCLAHDLTQRKKAEEMLRRVAVERATAKSAALAAVGELTAGLTHEMRNPLSSIRMNTQLLQQSTRLLQQGLQRPELVELAEISRQQALRLEKMLNDLLGYGKPLTLRLGLIRMGELLQSVVEAVEVEREQAGVQLAVDDQTDDCRMELDGELMIRALSNLVLNAIQWSPQGQTVELLARFGENSDDGAKQVVFEVRDHGPGVTAEKRHRLFQPFFTTRSGGTGMGLANVKKIVEYHGGTVSAANLPAGGAVFRLELPLVIPS</sequence>
<dbReference type="EC" id="2.7.13.3" evidence="3"/>
<organism evidence="17 18">
    <name type="scientific">Desulfurivibrio alkaliphilus (strain DSM 19089 / UNIQEM U267 / AHT2)</name>
    <dbReference type="NCBI Taxonomy" id="589865"/>
    <lineage>
        <taxon>Bacteria</taxon>
        <taxon>Pseudomonadati</taxon>
        <taxon>Thermodesulfobacteriota</taxon>
        <taxon>Desulfobulbia</taxon>
        <taxon>Desulfobulbales</taxon>
        <taxon>Desulfobulbaceae</taxon>
        <taxon>Desulfurivibrio</taxon>
    </lineage>
</organism>
<keyword evidence="12 13" id="KW-0472">Membrane</keyword>
<dbReference type="AlphaFoldDB" id="D6Z1P4"/>
<dbReference type="RefSeq" id="WP_013162999.1">
    <property type="nucleotide sequence ID" value="NC_014216.1"/>
</dbReference>
<dbReference type="PRINTS" id="PR00344">
    <property type="entry name" value="BCTRLSENSOR"/>
</dbReference>
<feature type="transmembrane region" description="Helical" evidence="13">
    <location>
        <begin position="20"/>
        <end position="43"/>
    </location>
</feature>
<dbReference type="InterPro" id="IPR003661">
    <property type="entry name" value="HisK_dim/P_dom"/>
</dbReference>
<dbReference type="GO" id="GO:0016020">
    <property type="term" value="C:membrane"/>
    <property type="evidence" value="ECO:0007669"/>
    <property type="project" value="UniProtKB-SubCell"/>
</dbReference>
<feature type="transmembrane region" description="Helical" evidence="13">
    <location>
        <begin position="200"/>
        <end position="217"/>
    </location>
</feature>
<dbReference type="SMART" id="SM00388">
    <property type="entry name" value="HisKA"/>
    <property type="match status" value="1"/>
</dbReference>
<evidence type="ECO:0000256" key="10">
    <source>
        <dbReference type="ARBA" id="ARBA00022989"/>
    </source>
</evidence>
<keyword evidence="9" id="KW-0067">ATP-binding</keyword>
<dbReference type="SMART" id="SM00091">
    <property type="entry name" value="PAS"/>
    <property type="match status" value="1"/>
</dbReference>
<dbReference type="Pfam" id="PF00512">
    <property type="entry name" value="HisKA"/>
    <property type="match status" value="1"/>
</dbReference>
<accession>D6Z1P4</accession>
<dbReference type="HOGENOM" id="CLU_423743_0_0_7"/>
<dbReference type="OrthoDB" id="5497171at2"/>
<evidence type="ECO:0000259" key="14">
    <source>
        <dbReference type="PROSITE" id="PS50109"/>
    </source>
</evidence>
<dbReference type="SUPFAM" id="SSF55874">
    <property type="entry name" value="ATPase domain of HSP90 chaperone/DNA topoisomerase II/histidine kinase"/>
    <property type="match status" value="1"/>
</dbReference>
<dbReference type="InterPro" id="IPR035965">
    <property type="entry name" value="PAS-like_dom_sf"/>
</dbReference>
<keyword evidence="6 13" id="KW-0812">Transmembrane</keyword>
<evidence type="ECO:0000256" key="8">
    <source>
        <dbReference type="ARBA" id="ARBA00022777"/>
    </source>
</evidence>
<evidence type="ECO:0000259" key="16">
    <source>
        <dbReference type="PROSITE" id="PS50113"/>
    </source>
</evidence>
<evidence type="ECO:0000256" key="13">
    <source>
        <dbReference type="SAM" id="Phobius"/>
    </source>
</evidence>
<evidence type="ECO:0000256" key="9">
    <source>
        <dbReference type="ARBA" id="ARBA00022840"/>
    </source>
</evidence>
<reference evidence="18" key="1">
    <citation type="submission" date="2010-02" db="EMBL/GenBank/DDBJ databases">
        <title>Complete sequence of Desulfurivibrio alkaliphilus AHT2.</title>
        <authorList>
            <consortium name="US DOE Joint Genome Institute"/>
            <person name="Pitluck S."/>
            <person name="Chertkov O."/>
            <person name="Detter J.C."/>
            <person name="Han C."/>
            <person name="Tapia R."/>
            <person name="Larimer F."/>
            <person name="Land M."/>
            <person name="Hauser L."/>
            <person name="Kyrpides N."/>
            <person name="Mikhailova N."/>
            <person name="Sorokin D.Y."/>
            <person name="Muyzer G."/>
            <person name="Woyke T."/>
        </authorList>
    </citation>
    <scope>NUCLEOTIDE SEQUENCE [LARGE SCALE GENOMIC DNA]</scope>
    <source>
        <strain evidence="18">DSM 19089 / UNIQEM U267 / AHT2</strain>
    </source>
</reference>
<dbReference type="InterPro" id="IPR036890">
    <property type="entry name" value="HATPase_C_sf"/>
</dbReference>
<dbReference type="PROSITE" id="PS50112">
    <property type="entry name" value="PAS"/>
    <property type="match status" value="1"/>
</dbReference>
<gene>
    <name evidence="17" type="ordered locus">DaAHT2_0765</name>
</gene>
<keyword evidence="11" id="KW-0902">Two-component regulatory system</keyword>